<keyword evidence="1" id="KW-0812">Transmembrane</keyword>
<organism evidence="2 3">
    <name type="scientific">Pleurodeles waltl</name>
    <name type="common">Iberian ribbed newt</name>
    <dbReference type="NCBI Taxonomy" id="8319"/>
    <lineage>
        <taxon>Eukaryota</taxon>
        <taxon>Metazoa</taxon>
        <taxon>Chordata</taxon>
        <taxon>Craniata</taxon>
        <taxon>Vertebrata</taxon>
        <taxon>Euteleostomi</taxon>
        <taxon>Amphibia</taxon>
        <taxon>Batrachia</taxon>
        <taxon>Caudata</taxon>
        <taxon>Salamandroidea</taxon>
        <taxon>Salamandridae</taxon>
        <taxon>Pleurodelinae</taxon>
        <taxon>Pleurodeles</taxon>
    </lineage>
</organism>
<evidence type="ECO:0000313" key="3">
    <source>
        <dbReference type="Proteomes" id="UP001066276"/>
    </source>
</evidence>
<evidence type="ECO:0000256" key="1">
    <source>
        <dbReference type="SAM" id="Phobius"/>
    </source>
</evidence>
<dbReference type="AlphaFoldDB" id="A0AAV7RD25"/>
<evidence type="ECO:0000313" key="2">
    <source>
        <dbReference type="EMBL" id="KAJ1149537.1"/>
    </source>
</evidence>
<keyword evidence="1" id="KW-1133">Transmembrane helix</keyword>
<dbReference type="Proteomes" id="UP001066276">
    <property type="component" value="Chromosome 5"/>
</dbReference>
<protein>
    <submittedName>
        <fullName evidence="2">Uncharacterized protein</fullName>
    </submittedName>
</protein>
<dbReference type="EMBL" id="JANPWB010000009">
    <property type="protein sequence ID" value="KAJ1149537.1"/>
    <property type="molecule type" value="Genomic_DNA"/>
</dbReference>
<keyword evidence="1" id="KW-0472">Membrane</keyword>
<reference evidence="2" key="1">
    <citation type="journal article" date="2022" name="bioRxiv">
        <title>Sequencing and chromosome-scale assembly of the giantPleurodeles waltlgenome.</title>
        <authorList>
            <person name="Brown T."/>
            <person name="Elewa A."/>
            <person name="Iarovenko S."/>
            <person name="Subramanian E."/>
            <person name="Araus A.J."/>
            <person name="Petzold A."/>
            <person name="Susuki M."/>
            <person name="Suzuki K.-i.T."/>
            <person name="Hayashi T."/>
            <person name="Toyoda A."/>
            <person name="Oliveira C."/>
            <person name="Osipova E."/>
            <person name="Leigh N.D."/>
            <person name="Simon A."/>
            <person name="Yun M.H."/>
        </authorList>
    </citation>
    <scope>NUCLEOTIDE SEQUENCE</scope>
    <source>
        <strain evidence="2">20211129_DDA</strain>
        <tissue evidence="2">Liver</tissue>
    </source>
</reference>
<proteinExistence type="predicted"/>
<keyword evidence="3" id="KW-1185">Reference proteome</keyword>
<name>A0AAV7RD25_PLEWA</name>
<gene>
    <name evidence="2" type="ORF">NDU88_002344</name>
</gene>
<sequence length="67" mass="7695">MAARSRETFVLIKSQPHTESAKEMNVCACNRGKFMKYVCYAYASMAVICFPMVEFQYVHNVLLPPSR</sequence>
<comment type="caution">
    <text evidence="2">The sequence shown here is derived from an EMBL/GenBank/DDBJ whole genome shotgun (WGS) entry which is preliminary data.</text>
</comment>
<accession>A0AAV7RD25</accession>
<feature type="transmembrane region" description="Helical" evidence="1">
    <location>
        <begin position="37"/>
        <end position="58"/>
    </location>
</feature>